<evidence type="ECO:0000313" key="2">
    <source>
        <dbReference type="Proteomes" id="UP000886501"/>
    </source>
</evidence>
<dbReference type="EMBL" id="MU118079">
    <property type="protein sequence ID" value="KAF9645734.1"/>
    <property type="molecule type" value="Genomic_DNA"/>
</dbReference>
<name>A0ACB6Z886_THEGA</name>
<reference evidence="1" key="2">
    <citation type="journal article" date="2020" name="Nat. Commun.">
        <title>Large-scale genome sequencing of mycorrhizal fungi provides insights into the early evolution of symbiotic traits.</title>
        <authorList>
            <person name="Miyauchi S."/>
            <person name="Kiss E."/>
            <person name="Kuo A."/>
            <person name="Drula E."/>
            <person name="Kohler A."/>
            <person name="Sanchez-Garcia M."/>
            <person name="Morin E."/>
            <person name="Andreopoulos B."/>
            <person name="Barry K.W."/>
            <person name="Bonito G."/>
            <person name="Buee M."/>
            <person name="Carver A."/>
            <person name="Chen C."/>
            <person name="Cichocki N."/>
            <person name="Clum A."/>
            <person name="Culley D."/>
            <person name="Crous P.W."/>
            <person name="Fauchery L."/>
            <person name="Girlanda M."/>
            <person name="Hayes R.D."/>
            <person name="Keri Z."/>
            <person name="LaButti K."/>
            <person name="Lipzen A."/>
            <person name="Lombard V."/>
            <person name="Magnuson J."/>
            <person name="Maillard F."/>
            <person name="Murat C."/>
            <person name="Nolan M."/>
            <person name="Ohm R.A."/>
            <person name="Pangilinan J."/>
            <person name="Pereira M.F."/>
            <person name="Perotto S."/>
            <person name="Peter M."/>
            <person name="Pfister S."/>
            <person name="Riley R."/>
            <person name="Sitrit Y."/>
            <person name="Stielow J.B."/>
            <person name="Szollosi G."/>
            <person name="Zifcakova L."/>
            <person name="Stursova M."/>
            <person name="Spatafora J.W."/>
            <person name="Tedersoo L."/>
            <person name="Vaario L.M."/>
            <person name="Yamada A."/>
            <person name="Yan M."/>
            <person name="Wang P."/>
            <person name="Xu J."/>
            <person name="Bruns T."/>
            <person name="Baldrian P."/>
            <person name="Vilgalys R."/>
            <person name="Dunand C."/>
            <person name="Henrissat B."/>
            <person name="Grigoriev I.V."/>
            <person name="Hibbett D."/>
            <person name="Nagy L.G."/>
            <person name="Martin F.M."/>
        </authorList>
    </citation>
    <scope>NUCLEOTIDE SEQUENCE</scope>
    <source>
        <strain evidence="1">P2</strain>
    </source>
</reference>
<reference evidence="1" key="1">
    <citation type="submission" date="2019-10" db="EMBL/GenBank/DDBJ databases">
        <authorList>
            <consortium name="DOE Joint Genome Institute"/>
            <person name="Kuo A."/>
            <person name="Miyauchi S."/>
            <person name="Kiss E."/>
            <person name="Drula E."/>
            <person name="Kohler A."/>
            <person name="Sanchez-Garcia M."/>
            <person name="Andreopoulos B."/>
            <person name="Barry K.W."/>
            <person name="Bonito G."/>
            <person name="Buee M."/>
            <person name="Carver A."/>
            <person name="Chen C."/>
            <person name="Cichocki N."/>
            <person name="Clum A."/>
            <person name="Culley D."/>
            <person name="Crous P.W."/>
            <person name="Fauchery L."/>
            <person name="Girlanda M."/>
            <person name="Hayes R."/>
            <person name="Keri Z."/>
            <person name="Labutti K."/>
            <person name="Lipzen A."/>
            <person name="Lombard V."/>
            <person name="Magnuson J."/>
            <person name="Maillard F."/>
            <person name="Morin E."/>
            <person name="Murat C."/>
            <person name="Nolan M."/>
            <person name="Ohm R."/>
            <person name="Pangilinan J."/>
            <person name="Pereira M."/>
            <person name="Perotto S."/>
            <person name="Peter M."/>
            <person name="Riley R."/>
            <person name="Sitrit Y."/>
            <person name="Stielow B."/>
            <person name="Szollosi G."/>
            <person name="Zifcakova L."/>
            <person name="Stursova M."/>
            <person name="Spatafora J.W."/>
            <person name="Tedersoo L."/>
            <person name="Vaario L.-M."/>
            <person name="Yamada A."/>
            <person name="Yan M."/>
            <person name="Wang P."/>
            <person name="Xu J."/>
            <person name="Bruns T."/>
            <person name="Baldrian P."/>
            <person name="Vilgalys R."/>
            <person name="Henrissat B."/>
            <person name="Grigoriev I.V."/>
            <person name="Hibbett D."/>
            <person name="Nagy L.G."/>
            <person name="Martin F.M."/>
        </authorList>
    </citation>
    <scope>NUCLEOTIDE SEQUENCE</scope>
    <source>
        <strain evidence="1">P2</strain>
    </source>
</reference>
<accession>A0ACB6Z886</accession>
<organism evidence="1 2">
    <name type="scientific">Thelephora ganbajun</name>
    <name type="common">Ganba fungus</name>
    <dbReference type="NCBI Taxonomy" id="370292"/>
    <lineage>
        <taxon>Eukaryota</taxon>
        <taxon>Fungi</taxon>
        <taxon>Dikarya</taxon>
        <taxon>Basidiomycota</taxon>
        <taxon>Agaricomycotina</taxon>
        <taxon>Agaricomycetes</taxon>
        <taxon>Thelephorales</taxon>
        <taxon>Thelephoraceae</taxon>
        <taxon>Thelephora</taxon>
    </lineage>
</organism>
<proteinExistence type="predicted"/>
<protein>
    <submittedName>
        <fullName evidence="1">Uncharacterized protein</fullName>
    </submittedName>
</protein>
<keyword evidence="2" id="KW-1185">Reference proteome</keyword>
<dbReference type="Proteomes" id="UP000886501">
    <property type="component" value="Unassembled WGS sequence"/>
</dbReference>
<comment type="caution">
    <text evidence="1">The sequence shown here is derived from an EMBL/GenBank/DDBJ whole genome shotgun (WGS) entry which is preliminary data.</text>
</comment>
<gene>
    <name evidence="1" type="ORF">BDM02DRAFT_3189421</name>
</gene>
<evidence type="ECO:0000313" key="1">
    <source>
        <dbReference type="EMBL" id="KAF9645734.1"/>
    </source>
</evidence>
<sequence>MSTTLRLFKSCSTAATVSRSRTRSQFETHPAFTNGTSEELASHLNKTFGGILVFPPELATRLLTHASHPASKSVGHNARFAFNGRRILEAYFLMFLHSCPNINSGADYANITSNALNTYTLGEHVGREWGIGKVLKWKSMVDLHMVAKGMDNGNVGLHKVLGTTVEAIIGGVYHQFGATEAHKFFHTHLLPHILLKGTPQGVPDTYHSRAMQLYKSVNGSATLSPSPPLTQ</sequence>